<evidence type="ECO:0000313" key="2">
    <source>
        <dbReference type="EMBL" id="KAK9288744.1"/>
    </source>
</evidence>
<dbReference type="Gene3D" id="1.10.510.10">
    <property type="entry name" value="Transferase(Phosphotransferase) domain 1"/>
    <property type="match status" value="1"/>
</dbReference>
<dbReference type="PANTHER" id="PTHR45621">
    <property type="entry name" value="OS01G0588500 PROTEIN-RELATED"/>
    <property type="match status" value="1"/>
</dbReference>
<organism evidence="2 3">
    <name type="scientific">Liquidambar formosana</name>
    <name type="common">Formosan gum</name>
    <dbReference type="NCBI Taxonomy" id="63359"/>
    <lineage>
        <taxon>Eukaryota</taxon>
        <taxon>Viridiplantae</taxon>
        <taxon>Streptophyta</taxon>
        <taxon>Embryophyta</taxon>
        <taxon>Tracheophyta</taxon>
        <taxon>Spermatophyta</taxon>
        <taxon>Magnoliopsida</taxon>
        <taxon>eudicotyledons</taxon>
        <taxon>Gunneridae</taxon>
        <taxon>Pentapetalae</taxon>
        <taxon>Saxifragales</taxon>
        <taxon>Altingiaceae</taxon>
        <taxon>Liquidambar</taxon>
    </lineage>
</organism>
<evidence type="ECO:0000313" key="3">
    <source>
        <dbReference type="Proteomes" id="UP001415857"/>
    </source>
</evidence>
<keyword evidence="3" id="KW-1185">Reference proteome</keyword>
<comment type="caution">
    <text evidence="2">The sequence shown here is derived from an EMBL/GenBank/DDBJ whole genome shotgun (WGS) entry which is preliminary data.</text>
</comment>
<dbReference type="Proteomes" id="UP001415857">
    <property type="component" value="Unassembled WGS sequence"/>
</dbReference>
<evidence type="ECO:0000256" key="1">
    <source>
        <dbReference type="SAM" id="Phobius"/>
    </source>
</evidence>
<proteinExistence type="predicted"/>
<reference evidence="2 3" key="1">
    <citation type="journal article" date="2024" name="Plant J.">
        <title>Genome sequences and population genomics reveal climatic adaptation and genomic divergence between two closely related sweetgum species.</title>
        <authorList>
            <person name="Xu W.Q."/>
            <person name="Ren C.Q."/>
            <person name="Zhang X.Y."/>
            <person name="Comes H.P."/>
            <person name="Liu X.H."/>
            <person name="Li Y.G."/>
            <person name="Kettle C.J."/>
            <person name="Jalonen R."/>
            <person name="Gaisberger H."/>
            <person name="Ma Y.Z."/>
            <person name="Qiu Y.X."/>
        </authorList>
    </citation>
    <scope>NUCLEOTIDE SEQUENCE [LARGE SCALE GENOMIC DNA]</scope>
    <source>
        <strain evidence="2">Hangzhou</strain>
    </source>
</reference>
<gene>
    <name evidence="2" type="ORF">L1049_017208</name>
</gene>
<dbReference type="AlphaFoldDB" id="A0AAP0X145"/>
<protein>
    <submittedName>
        <fullName evidence="2">Uncharacterized protein</fullName>
    </submittedName>
</protein>
<keyword evidence="1" id="KW-1133">Transmembrane helix</keyword>
<keyword evidence="1" id="KW-0812">Transmembrane</keyword>
<feature type="transmembrane region" description="Helical" evidence="1">
    <location>
        <begin position="6"/>
        <end position="28"/>
    </location>
</feature>
<accession>A0AAP0X145</accession>
<keyword evidence="1" id="KW-0472">Membrane</keyword>
<sequence>MGNLYAPIVIVLVGDSIALLVIVLVIVFMGNSRPLIFGVVLLELLSGRRAVDKSEVGVEQNLVDWAQSYLGDKRKFFRIIDTKLEGQYPKEGAYMVATLSLQCLSNKARMTVVLATLEQLQPQKLSPNAPTRIVENFQSCPTLPIKPTPFSNEFNFLCILIVIPSTISACTLSKEIFHPARVRSSSADYGIVRTKSGLSRSVNFAGVPGPSSARSCAYTTPYEL</sequence>
<name>A0AAP0X145_LIQFO</name>
<dbReference type="EMBL" id="JBBPBK010000003">
    <property type="protein sequence ID" value="KAK9288744.1"/>
    <property type="molecule type" value="Genomic_DNA"/>
</dbReference>
<dbReference type="InterPro" id="IPR050823">
    <property type="entry name" value="Plant_Ser_Thr_Prot_Kinase"/>
</dbReference>